<evidence type="ECO:0000256" key="14">
    <source>
        <dbReference type="PIRSR" id="PIRSR002811-1"/>
    </source>
</evidence>
<dbReference type="Pfam" id="PF13155">
    <property type="entry name" value="Toprim_2"/>
    <property type="match status" value="1"/>
</dbReference>
<dbReference type="Gene3D" id="1.20.50.20">
    <property type="entry name" value="DnaG, RNA polymerase domain, helical bundle"/>
    <property type="match status" value="1"/>
</dbReference>
<dbReference type="InterPro" id="IPR019475">
    <property type="entry name" value="DNA_primase_DnaB-bd"/>
</dbReference>
<accession>A0A177M3W4</accession>
<keyword evidence="3 12" id="KW-0808">Transferase</keyword>
<dbReference type="InterPro" id="IPR037068">
    <property type="entry name" value="DNA_primase_core_N_sf"/>
</dbReference>
<comment type="caution">
    <text evidence="16">The sequence shown here is derived from an EMBL/GenBank/DDBJ whole genome shotgun (WGS) entry which is preliminary data.</text>
</comment>
<dbReference type="InterPro" id="IPR013173">
    <property type="entry name" value="DNA_primase_DnaG_DnaB-bd_dom"/>
</dbReference>
<reference evidence="16 17" key="1">
    <citation type="submission" date="2016-03" db="EMBL/GenBank/DDBJ databases">
        <authorList>
            <person name="Ploux O."/>
        </authorList>
    </citation>
    <scope>NUCLEOTIDE SEQUENCE [LARGE SCALE GENOMIC DNA]</scope>
    <source>
        <strain evidence="16 17">R-45363</strain>
    </source>
</reference>
<dbReference type="GO" id="GO:0005737">
    <property type="term" value="C:cytoplasm"/>
    <property type="evidence" value="ECO:0007669"/>
    <property type="project" value="TreeGrafter"/>
</dbReference>
<dbReference type="InterPro" id="IPR006295">
    <property type="entry name" value="DNA_primase_DnaG"/>
</dbReference>
<evidence type="ECO:0000256" key="12">
    <source>
        <dbReference type="HAMAP-Rule" id="MF_00974"/>
    </source>
</evidence>
<keyword evidence="1 12" id="KW-0240">DNA-directed RNA polymerase</keyword>
<evidence type="ECO:0000256" key="7">
    <source>
        <dbReference type="ARBA" id="ARBA00022771"/>
    </source>
</evidence>
<dbReference type="NCBIfam" id="TIGR01391">
    <property type="entry name" value="dnaG"/>
    <property type="match status" value="1"/>
</dbReference>
<dbReference type="FunFam" id="3.40.1360.10:FF:000002">
    <property type="entry name" value="DNA primase"/>
    <property type="match status" value="1"/>
</dbReference>
<dbReference type="Gene3D" id="1.10.860.10">
    <property type="entry name" value="DNAb Helicase, Chain A"/>
    <property type="match status" value="1"/>
</dbReference>
<dbReference type="Gene3D" id="3.40.1360.10">
    <property type="match status" value="1"/>
</dbReference>
<comment type="catalytic activity">
    <reaction evidence="12">
        <text>ssDNA + n NTP = ssDNA/pppN(pN)n-1 hybrid + (n-1) diphosphate.</text>
        <dbReference type="EC" id="2.7.7.101"/>
    </reaction>
</comment>
<evidence type="ECO:0000256" key="4">
    <source>
        <dbReference type="ARBA" id="ARBA00022695"/>
    </source>
</evidence>
<dbReference type="OrthoDB" id="9803773at2"/>
<dbReference type="Gene3D" id="3.90.980.10">
    <property type="entry name" value="DNA primase, catalytic core, N-terminal domain"/>
    <property type="match status" value="1"/>
</dbReference>
<comment type="subunit">
    <text evidence="12">Monomer. Interacts with DnaB.</text>
</comment>
<keyword evidence="11 12" id="KW-0804">Transcription</keyword>
<dbReference type="GO" id="GO:0008270">
    <property type="term" value="F:zinc ion binding"/>
    <property type="evidence" value="ECO:0007669"/>
    <property type="project" value="UniProtKB-UniRule"/>
</dbReference>
<dbReference type="SUPFAM" id="SSF117023">
    <property type="entry name" value="DNA primase DnaG, C-terminal domain"/>
    <property type="match status" value="1"/>
</dbReference>
<dbReference type="InterPro" id="IPR030846">
    <property type="entry name" value="DnaG_bac"/>
</dbReference>
<sequence length="579" mass="64049">MSGRIPRQFIDDLLVRVDIVDLIDSRVPLKKSGSNFTARCPFHTEKTPSFSVSRGRQIYHCFGCGASGNAIGFLMEFNHLGFVEAVEDLAAFAGVDVPRELIDGESGLPDKKSVAHVYDVLAGVAGFYAEQLRGNSEGRKAVEYLKTRGVSGEVARDFSLGYAPNKWDALVARFDQADLIEAGMLVVRDDGKVYDRFRGRLMFPIRDKRKRVVGFGGRVLDDSLPKYLNSPETAVFSKSKELYGLCELLEKNSKPDRILVVEGYMDVIALAQFGISNAVAALGTATSKAQIDLLFRFTSELVFCFDGDNAGRQAAWKATDAALPCLRDGRQIKIMLLPQGQDPDSLLREENSSVFMERIRNAQVLSDYFFENIVGQLELTTVEGRSQLLAAATPSLEKVPAGFFREMMFARLQELSGSRIAVDVVENQARLKSKFNAGKKGIPSPRISLARKVLGLLLQHPHFASLVEREGVMLDDLSFAGVELLREVLQRIALEKPENSAILLESFRGTSQEKAVKALASLDLDVPAGGEEPEFCGALQQLCKQAKEAMLTRLIEKESREGLMIEEKEVLRKLLRDKA</sequence>
<feature type="domain" description="Toprim" evidence="15">
    <location>
        <begin position="256"/>
        <end position="338"/>
    </location>
</feature>
<evidence type="ECO:0000256" key="6">
    <source>
        <dbReference type="ARBA" id="ARBA00022723"/>
    </source>
</evidence>
<feature type="zinc finger region" description="CHC2-type" evidence="12 14">
    <location>
        <begin position="40"/>
        <end position="64"/>
    </location>
</feature>
<dbReference type="Pfam" id="PF10410">
    <property type="entry name" value="DnaB_bind"/>
    <property type="match status" value="1"/>
</dbReference>
<evidence type="ECO:0000256" key="10">
    <source>
        <dbReference type="ARBA" id="ARBA00023125"/>
    </source>
</evidence>
<evidence type="ECO:0000256" key="5">
    <source>
        <dbReference type="ARBA" id="ARBA00022705"/>
    </source>
</evidence>
<dbReference type="Gene3D" id="3.90.580.10">
    <property type="entry name" value="Zinc finger, CHC2-type domain"/>
    <property type="match status" value="1"/>
</dbReference>
<dbReference type="HAMAP" id="MF_00974">
    <property type="entry name" value="DNA_primase_DnaG"/>
    <property type="match status" value="1"/>
</dbReference>
<dbReference type="InterPro" id="IPR006171">
    <property type="entry name" value="TOPRIM_dom"/>
</dbReference>
<evidence type="ECO:0000256" key="8">
    <source>
        <dbReference type="ARBA" id="ARBA00022833"/>
    </source>
</evidence>
<proteinExistence type="inferred from homology"/>
<evidence type="ECO:0000256" key="13">
    <source>
        <dbReference type="PIRNR" id="PIRNR002811"/>
    </source>
</evidence>
<dbReference type="SMART" id="SM00400">
    <property type="entry name" value="ZnF_CHCC"/>
    <property type="match status" value="1"/>
</dbReference>
<comment type="similarity">
    <text evidence="12 13">Belongs to the DnaG primase family.</text>
</comment>
<dbReference type="InterPro" id="IPR034151">
    <property type="entry name" value="TOPRIM_DnaG_bac"/>
</dbReference>
<dbReference type="GO" id="GO:1990077">
    <property type="term" value="C:primosome complex"/>
    <property type="evidence" value="ECO:0007669"/>
    <property type="project" value="UniProtKB-KW"/>
</dbReference>
<keyword evidence="6 12" id="KW-0479">Metal-binding</keyword>
<dbReference type="InterPro" id="IPR002694">
    <property type="entry name" value="Znf_CHC2"/>
</dbReference>
<dbReference type="CDD" id="cd03364">
    <property type="entry name" value="TOPRIM_DnaG_primases"/>
    <property type="match status" value="1"/>
</dbReference>
<evidence type="ECO:0000256" key="1">
    <source>
        <dbReference type="ARBA" id="ARBA00022478"/>
    </source>
</evidence>
<evidence type="ECO:0000256" key="3">
    <source>
        <dbReference type="ARBA" id="ARBA00022679"/>
    </source>
</evidence>
<dbReference type="AlphaFoldDB" id="A0A177M3W4"/>
<dbReference type="EC" id="2.7.7.101" evidence="12"/>
<evidence type="ECO:0000256" key="9">
    <source>
        <dbReference type="ARBA" id="ARBA00022842"/>
    </source>
</evidence>
<comment type="domain">
    <text evidence="12">Contains an N-terminal zinc-binding domain, a central core domain that contains the primase activity, and a C-terminal DnaB-binding domain.</text>
</comment>
<dbReference type="EMBL" id="LUUG01000098">
    <property type="protein sequence ID" value="OAI00234.1"/>
    <property type="molecule type" value="Genomic_DNA"/>
</dbReference>
<keyword evidence="2 12" id="KW-0639">Primosome</keyword>
<keyword evidence="8 12" id="KW-0862">Zinc</keyword>
<dbReference type="GO" id="GO:0003677">
    <property type="term" value="F:DNA binding"/>
    <property type="evidence" value="ECO:0007669"/>
    <property type="project" value="UniProtKB-KW"/>
</dbReference>
<dbReference type="PANTHER" id="PTHR30313">
    <property type="entry name" value="DNA PRIMASE"/>
    <property type="match status" value="1"/>
</dbReference>
<organism evidence="16 17">
    <name type="scientific">Methylomonas methanica</name>
    <dbReference type="NCBI Taxonomy" id="421"/>
    <lineage>
        <taxon>Bacteria</taxon>
        <taxon>Pseudomonadati</taxon>
        <taxon>Pseudomonadota</taxon>
        <taxon>Gammaproteobacteria</taxon>
        <taxon>Methylococcales</taxon>
        <taxon>Methylococcaceae</taxon>
        <taxon>Methylomonas</taxon>
    </lineage>
</organism>
<dbReference type="PROSITE" id="PS50880">
    <property type="entry name" value="TOPRIM"/>
    <property type="match status" value="1"/>
</dbReference>
<evidence type="ECO:0000259" key="15">
    <source>
        <dbReference type="PROSITE" id="PS50880"/>
    </source>
</evidence>
<dbReference type="RefSeq" id="WP_064009845.1">
    <property type="nucleotide sequence ID" value="NZ_LUUG01000098.1"/>
</dbReference>
<dbReference type="InterPro" id="IPR013264">
    <property type="entry name" value="DNAG_N"/>
</dbReference>
<evidence type="ECO:0000256" key="2">
    <source>
        <dbReference type="ARBA" id="ARBA00022515"/>
    </source>
</evidence>
<dbReference type="Pfam" id="PF08278">
    <property type="entry name" value="DnaG_DnaB_bind"/>
    <property type="match status" value="1"/>
</dbReference>
<dbReference type="InterPro" id="IPR050219">
    <property type="entry name" value="DnaG_primase"/>
</dbReference>
<dbReference type="PANTHER" id="PTHR30313:SF2">
    <property type="entry name" value="DNA PRIMASE"/>
    <property type="match status" value="1"/>
</dbReference>
<gene>
    <name evidence="12" type="primary">dnaG</name>
    <name evidence="16" type="ORF">A1332_18785</name>
</gene>
<dbReference type="InterPro" id="IPR016136">
    <property type="entry name" value="DNA_helicase_N/primase_C"/>
</dbReference>
<keyword evidence="9" id="KW-0460">Magnesium</keyword>
<dbReference type="SUPFAM" id="SSF56731">
    <property type="entry name" value="DNA primase core"/>
    <property type="match status" value="1"/>
</dbReference>
<dbReference type="Pfam" id="PF01807">
    <property type="entry name" value="Zn_ribbon_DnaG"/>
    <property type="match status" value="1"/>
</dbReference>
<dbReference type="Pfam" id="PF08275">
    <property type="entry name" value="DNAG_N"/>
    <property type="match status" value="1"/>
</dbReference>
<comment type="function">
    <text evidence="12 13">RNA polymerase that catalyzes the synthesis of short RNA molecules used as primers for DNA polymerase during DNA replication.</text>
</comment>
<evidence type="ECO:0000313" key="16">
    <source>
        <dbReference type="EMBL" id="OAI00234.1"/>
    </source>
</evidence>
<keyword evidence="10 12" id="KW-0238">DNA-binding</keyword>
<dbReference type="SUPFAM" id="SSF57783">
    <property type="entry name" value="Zinc beta-ribbon"/>
    <property type="match status" value="1"/>
</dbReference>
<keyword evidence="4 12" id="KW-0548">Nucleotidyltransferase</keyword>
<comment type="cofactor">
    <cofactor evidence="12 13 14">
        <name>Zn(2+)</name>
        <dbReference type="ChEBI" id="CHEBI:29105"/>
    </cofactor>
    <text evidence="12 13 14">Binds 1 zinc ion per monomer.</text>
</comment>
<name>A0A177M3W4_METMH</name>
<protein>
    <recommendedName>
        <fullName evidence="12 13">DNA primase</fullName>
        <ecNumber evidence="12">2.7.7.101</ecNumber>
    </recommendedName>
</protein>
<evidence type="ECO:0000313" key="17">
    <source>
        <dbReference type="Proteomes" id="UP000078090"/>
    </source>
</evidence>
<dbReference type="GO" id="GO:0003899">
    <property type="term" value="F:DNA-directed RNA polymerase activity"/>
    <property type="evidence" value="ECO:0007669"/>
    <property type="project" value="UniProtKB-UniRule"/>
</dbReference>
<dbReference type="PIRSF" id="PIRSF002811">
    <property type="entry name" value="DnaG"/>
    <property type="match status" value="1"/>
</dbReference>
<dbReference type="InterPro" id="IPR036977">
    <property type="entry name" value="DNA_primase_Znf_CHC2"/>
</dbReference>
<dbReference type="GO" id="GO:0000428">
    <property type="term" value="C:DNA-directed RNA polymerase complex"/>
    <property type="evidence" value="ECO:0007669"/>
    <property type="project" value="UniProtKB-KW"/>
</dbReference>
<keyword evidence="5 12" id="KW-0235">DNA replication</keyword>
<dbReference type="FunFam" id="3.90.580.10:FF:000001">
    <property type="entry name" value="DNA primase"/>
    <property type="match status" value="1"/>
</dbReference>
<dbReference type="SMART" id="SM00766">
    <property type="entry name" value="DnaG_DnaB_bind"/>
    <property type="match status" value="1"/>
</dbReference>
<evidence type="ECO:0000256" key="11">
    <source>
        <dbReference type="ARBA" id="ARBA00023163"/>
    </source>
</evidence>
<keyword evidence="7 12" id="KW-0863">Zinc-finger</keyword>
<dbReference type="Proteomes" id="UP000078090">
    <property type="component" value="Unassembled WGS sequence"/>
</dbReference>
<dbReference type="GO" id="GO:0006269">
    <property type="term" value="P:DNA replication, synthesis of primer"/>
    <property type="evidence" value="ECO:0007669"/>
    <property type="project" value="UniProtKB-UniRule"/>
</dbReference>
<dbReference type="FunFam" id="3.90.980.10:FF:000001">
    <property type="entry name" value="DNA primase"/>
    <property type="match status" value="1"/>
</dbReference>
<dbReference type="SMART" id="SM00493">
    <property type="entry name" value="TOPRIM"/>
    <property type="match status" value="1"/>
</dbReference>